<dbReference type="SUPFAM" id="SSF52833">
    <property type="entry name" value="Thioredoxin-like"/>
    <property type="match status" value="1"/>
</dbReference>
<evidence type="ECO:0000256" key="4">
    <source>
        <dbReference type="PIRSR" id="PIRSR603782-2"/>
    </source>
</evidence>
<keyword evidence="5" id="KW-1133">Transmembrane helix</keyword>
<feature type="domain" description="Thioredoxin" evidence="6">
    <location>
        <begin position="48"/>
        <end position="222"/>
    </location>
</feature>
<dbReference type="InterPro" id="IPR013766">
    <property type="entry name" value="Thioredoxin_domain"/>
</dbReference>
<dbReference type="PANTHER" id="PTHR12151">
    <property type="entry name" value="ELECTRON TRANSPORT PROTIN SCO1/SENC FAMILY MEMBER"/>
    <property type="match status" value="1"/>
</dbReference>
<dbReference type="CDD" id="cd02968">
    <property type="entry name" value="SCO"/>
    <property type="match status" value="1"/>
</dbReference>
<feature type="binding site" evidence="3">
    <location>
        <position position="86"/>
    </location>
    <ligand>
        <name>Cu cation</name>
        <dbReference type="ChEBI" id="CHEBI:23378"/>
    </ligand>
</feature>
<comment type="caution">
    <text evidence="7">The sequence shown here is derived from an EMBL/GenBank/DDBJ whole genome shotgun (WGS) entry which is preliminary data.</text>
</comment>
<comment type="similarity">
    <text evidence="1">Belongs to the SCO1/2 family.</text>
</comment>
<keyword evidence="3" id="KW-0479">Metal-binding</keyword>
<dbReference type="PROSITE" id="PS51352">
    <property type="entry name" value="THIOREDOXIN_2"/>
    <property type="match status" value="1"/>
</dbReference>
<protein>
    <submittedName>
        <fullName evidence="7">SCO family protein</fullName>
    </submittedName>
</protein>
<keyword evidence="5" id="KW-0472">Membrane</keyword>
<dbReference type="Gene3D" id="3.40.30.10">
    <property type="entry name" value="Glutaredoxin"/>
    <property type="match status" value="1"/>
</dbReference>
<dbReference type="Pfam" id="PF02630">
    <property type="entry name" value="SCO1-SenC"/>
    <property type="match status" value="1"/>
</dbReference>
<keyword evidence="5" id="KW-0812">Transmembrane</keyword>
<organism evidence="7 8">
    <name type="scientific">Paenimyroides viscosum</name>
    <dbReference type="NCBI Taxonomy" id="2488729"/>
    <lineage>
        <taxon>Bacteria</taxon>
        <taxon>Pseudomonadati</taxon>
        <taxon>Bacteroidota</taxon>
        <taxon>Flavobacteriia</taxon>
        <taxon>Flavobacteriales</taxon>
        <taxon>Flavobacteriaceae</taxon>
        <taxon>Paenimyroides</taxon>
    </lineage>
</organism>
<proteinExistence type="inferred from homology"/>
<evidence type="ECO:0000256" key="1">
    <source>
        <dbReference type="ARBA" id="ARBA00010996"/>
    </source>
</evidence>
<keyword evidence="4" id="KW-1015">Disulfide bond</keyword>
<dbReference type="AlphaFoldDB" id="A0A3P1AY44"/>
<dbReference type="InterPro" id="IPR003782">
    <property type="entry name" value="SCO1/SenC"/>
</dbReference>
<name>A0A3P1AY44_9FLAO</name>
<evidence type="ECO:0000313" key="7">
    <source>
        <dbReference type="EMBL" id="RRA93818.1"/>
    </source>
</evidence>
<dbReference type="OrthoDB" id="9811998at2"/>
<dbReference type="GO" id="GO:0046872">
    <property type="term" value="F:metal ion binding"/>
    <property type="evidence" value="ECO:0007669"/>
    <property type="project" value="UniProtKB-KW"/>
</dbReference>
<dbReference type="EMBL" id="RQTJ01000021">
    <property type="protein sequence ID" value="RRA93818.1"/>
    <property type="molecule type" value="Genomic_DNA"/>
</dbReference>
<evidence type="ECO:0000256" key="2">
    <source>
        <dbReference type="ARBA" id="ARBA00023008"/>
    </source>
</evidence>
<gene>
    <name evidence="7" type="ORF">EG242_10095</name>
</gene>
<feature type="binding site" evidence="3">
    <location>
        <position position="174"/>
    </location>
    <ligand>
        <name>Cu cation</name>
        <dbReference type="ChEBI" id="CHEBI:23378"/>
    </ligand>
</feature>
<keyword evidence="8" id="KW-1185">Reference proteome</keyword>
<dbReference type="PANTHER" id="PTHR12151:SF25">
    <property type="entry name" value="LINALOOL DEHYDRATASE_ISOMERASE DOMAIN-CONTAINING PROTEIN"/>
    <property type="match status" value="1"/>
</dbReference>
<evidence type="ECO:0000256" key="3">
    <source>
        <dbReference type="PIRSR" id="PIRSR603782-1"/>
    </source>
</evidence>
<evidence type="ECO:0000259" key="6">
    <source>
        <dbReference type="PROSITE" id="PS51352"/>
    </source>
</evidence>
<sequence>MKKNYSYIWISLIVLVFGIYFVPKIADRFKNASVVESDRLNVANRRELIEIGKAPAFSFTNQENETITNANYDGKVYLVEFFFSTCPTICPIMNENMVKLQNEFHKDDRFAIASITIDPETDTPEHLKEHAKFLGATMKNWHFLTGTEDAIFALAKKYNMYVGKNNDAPGGFEHSGLFALIDKKGMIRSRNMENMEYPIIYYDGTTDEGIKMLREDIQQLIKE</sequence>
<feature type="transmembrane region" description="Helical" evidence="5">
    <location>
        <begin position="6"/>
        <end position="23"/>
    </location>
</feature>
<feature type="binding site" evidence="3">
    <location>
        <position position="90"/>
    </location>
    <ligand>
        <name>Cu cation</name>
        <dbReference type="ChEBI" id="CHEBI:23378"/>
    </ligand>
</feature>
<dbReference type="InterPro" id="IPR036249">
    <property type="entry name" value="Thioredoxin-like_sf"/>
</dbReference>
<evidence type="ECO:0000256" key="5">
    <source>
        <dbReference type="SAM" id="Phobius"/>
    </source>
</evidence>
<keyword evidence="2 3" id="KW-0186">Copper</keyword>
<reference evidence="7 8" key="1">
    <citation type="submission" date="2018-11" db="EMBL/GenBank/DDBJ databases">
        <title>Flavobacterium sp. nov., YIM 102796 draft genome.</title>
        <authorList>
            <person name="Li G."/>
            <person name="Jiang Y."/>
        </authorList>
    </citation>
    <scope>NUCLEOTIDE SEQUENCE [LARGE SCALE GENOMIC DNA]</scope>
    <source>
        <strain evidence="7 8">YIM 102796</strain>
    </source>
</reference>
<evidence type="ECO:0000313" key="8">
    <source>
        <dbReference type="Proteomes" id="UP000268372"/>
    </source>
</evidence>
<dbReference type="RefSeq" id="WP_124899759.1">
    <property type="nucleotide sequence ID" value="NZ_RQTJ01000021.1"/>
</dbReference>
<accession>A0A3P1AY44</accession>
<dbReference type="Proteomes" id="UP000268372">
    <property type="component" value="Unassembled WGS sequence"/>
</dbReference>
<feature type="disulfide bond" description="Redox-active" evidence="4">
    <location>
        <begin position="86"/>
        <end position="90"/>
    </location>
</feature>